<dbReference type="InterPro" id="IPR051114">
    <property type="entry name" value="Mito_RNA_Proc_CCM1"/>
</dbReference>
<feature type="repeat" description="PPR" evidence="3">
    <location>
        <begin position="329"/>
        <end position="363"/>
    </location>
</feature>
<evidence type="ECO:0000256" key="3">
    <source>
        <dbReference type="PROSITE-ProRule" id="PRU00708"/>
    </source>
</evidence>
<reference evidence="5" key="1">
    <citation type="submission" date="2022-08" db="EMBL/GenBank/DDBJ databases">
        <authorList>
            <person name="Marques A."/>
        </authorList>
    </citation>
    <scope>NUCLEOTIDE SEQUENCE</scope>
    <source>
        <strain evidence="5">RhyPub2mFocal</strain>
        <tissue evidence="5">Leaves</tissue>
    </source>
</reference>
<dbReference type="PANTHER" id="PTHR47934:SF26">
    <property type="entry name" value="SMALL RIBOSOMAL SUBUNIT PROTEIN MS78 (RPPR3A)"/>
    <property type="match status" value="1"/>
</dbReference>
<feature type="region of interest" description="Disordered" evidence="4">
    <location>
        <begin position="25"/>
        <end position="47"/>
    </location>
</feature>
<keyword evidence="2" id="KW-0809">Transit peptide</keyword>
<keyword evidence="6" id="KW-1185">Reference proteome</keyword>
<dbReference type="GO" id="GO:0005739">
    <property type="term" value="C:mitochondrion"/>
    <property type="evidence" value="ECO:0007669"/>
    <property type="project" value="TreeGrafter"/>
</dbReference>
<feature type="repeat" description="PPR" evidence="3">
    <location>
        <begin position="293"/>
        <end position="327"/>
    </location>
</feature>
<dbReference type="AlphaFoldDB" id="A0AAV8DJ89"/>
<dbReference type="EMBL" id="JAMFTS010000004">
    <property type="protein sequence ID" value="KAJ4766989.1"/>
    <property type="molecule type" value="Genomic_DNA"/>
</dbReference>
<comment type="caution">
    <text evidence="5">The sequence shown here is derived from an EMBL/GenBank/DDBJ whole genome shotgun (WGS) entry which is preliminary data.</text>
</comment>
<sequence length="429" mass="48108">MRATLPSAHPHRRLSLTQLLRLLSTTSTPTPTPTPTPTESTPTPPPPTISSLKALLRRETDPDRALSLLSSLPSSAFSSAYKQFVYSFSRRLSNSYRYEDAAKLLDSLIPRATAESDFASLLSSYGFASIPDRALSAFKARVADGSLTVSVLSFNALLSAFRRSGHFEQVPNLFTSLSEEYHISPNDVSYSILIKSLCLSRKVEDALAMLKLMREEKGINPTPAIYYIVLNSLYKINKFEEAELLWKEMVERTGCKPDDAAYNARIFYHATQLETDKVLELIKEMETAGIKPNTITYNFLLRCHFKSEHWEDAKKVYEHMFLTKVCNPNAATFRILLEGFSQGGDFETGLEVFRSSLKKNKVPEFATVKMFVEGLVKDGKADRAKAVVKQIRKMFPANLTDRWKQVENDLGLSSDADQTEPPTVFCSVG</sequence>
<evidence type="ECO:0000256" key="2">
    <source>
        <dbReference type="ARBA" id="ARBA00022946"/>
    </source>
</evidence>
<evidence type="ECO:0000256" key="1">
    <source>
        <dbReference type="ARBA" id="ARBA00022737"/>
    </source>
</evidence>
<gene>
    <name evidence="5" type="ORF">LUZ62_077364</name>
</gene>
<dbReference type="InterPro" id="IPR002885">
    <property type="entry name" value="PPR_rpt"/>
</dbReference>
<dbReference type="PROSITE" id="PS51375">
    <property type="entry name" value="PPR"/>
    <property type="match status" value="4"/>
</dbReference>
<dbReference type="GO" id="GO:0003729">
    <property type="term" value="F:mRNA binding"/>
    <property type="evidence" value="ECO:0007669"/>
    <property type="project" value="TreeGrafter"/>
</dbReference>
<dbReference type="InterPro" id="IPR011990">
    <property type="entry name" value="TPR-like_helical_dom_sf"/>
</dbReference>
<dbReference type="NCBIfam" id="TIGR00756">
    <property type="entry name" value="PPR"/>
    <property type="match status" value="3"/>
</dbReference>
<evidence type="ECO:0000256" key="4">
    <source>
        <dbReference type="SAM" id="MobiDB-lite"/>
    </source>
</evidence>
<dbReference type="Pfam" id="PF01535">
    <property type="entry name" value="PPR"/>
    <property type="match status" value="1"/>
</dbReference>
<dbReference type="GO" id="GO:0007005">
    <property type="term" value="P:mitochondrion organization"/>
    <property type="evidence" value="ECO:0007669"/>
    <property type="project" value="TreeGrafter"/>
</dbReference>
<feature type="repeat" description="PPR" evidence="3">
    <location>
        <begin position="222"/>
        <end position="257"/>
    </location>
</feature>
<evidence type="ECO:0000313" key="5">
    <source>
        <dbReference type="EMBL" id="KAJ4766989.1"/>
    </source>
</evidence>
<organism evidence="5 6">
    <name type="scientific">Rhynchospora pubera</name>
    <dbReference type="NCBI Taxonomy" id="906938"/>
    <lineage>
        <taxon>Eukaryota</taxon>
        <taxon>Viridiplantae</taxon>
        <taxon>Streptophyta</taxon>
        <taxon>Embryophyta</taxon>
        <taxon>Tracheophyta</taxon>
        <taxon>Spermatophyta</taxon>
        <taxon>Magnoliopsida</taxon>
        <taxon>Liliopsida</taxon>
        <taxon>Poales</taxon>
        <taxon>Cyperaceae</taxon>
        <taxon>Cyperoideae</taxon>
        <taxon>Rhynchosporeae</taxon>
        <taxon>Rhynchospora</taxon>
    </lineage>
</organism>
<feature type="compositionally biased region" description="Pro residues" evidence="4">
    <location>
        <begin position="30"/>
        <end position="47"/>
    </location>
</feature>
<protein>
    <submittedName>
        <fullName evidence="5">Pentatricopeptide repeat-containing family protein</fullName>
    </submittedName>
</protein>
<dbReference type="Gene3D" id="1.25.40.10">
    <property type="entry name" value="Tetratricopeptide repeat domain"/>
    <property type="match status" value="3"/>
</dbReference>
<dbReference type="SUPFAM" id="SSF81901">
    <property type="entry name" value="HCP-like"/>
    <property type="match status" value="1"/>
</dbReference>
<dbReference type="GO" id="GO:0006396">
    <property type="term" value="P:RNA processing"/>
    <property type="evidence" value="ECO:0007669"/>
    <property type="project" value="TreeGrafter"/>
</dbReference>
<dbReference type="Proteomes" id="UP001140206">
    <property type="component" value="Chromosome 4"/>
</dbReference>
<evidence type="ECO:0000313" key="6">
    <source>
        <dbReference type="Proteomes" id="UP001140206"/>
    </source>
</evidence>
<keyword evidence="1" id="KW-0677">Repeat</keyword>
<proteinExistence type="predicted"/>
<dbReference type="Pfam" id="PF13041">
    <property type="entry name" value="PPR_2"/>
    <property type="match status" value="2"/>
</dbReference>
<dbReference type="PANTHER" id="PTHR47934">
    <property type="entry name" value="PENTATRICOPEPTIDE REPEAT-CONTAINING PROTEIN PET309, MITOCHONDRIAL"/>
    <property type="match status" value="1"/>
</dbReference>
<feature type="repeat" description="PPR" evidence="3">
    <location>
        <begin position="186"/>
        <end position="221"/>
    </location>
</feature>
<accession>A0AAV8DJ89</accession>
<name>A0AAV8DJ89_9POAL</name>